<evidence type="ECO:0000256" key="1">
    <source>
        <dbReference type="SAM" id="MobiDB-lite"/>
    </source>
</evidence>
<proteinExistence type="predicted"/>
<accession>A0A7C8MEF6</accession>
<evidence type="ECO:0000313" key="3">
    <source>
        <dbReference type="Proteomes" id="UP000481861"/>
    </source>
</evidence>
<comment type="caution">
    <text evidence="2">The sequence shown here is derived from an EMBL/GenBank/DDBJ whole genome shotgun (WGS) entry which is preliminary data.</text>
</comment>
<feature type="region of interest" description="Disordered" evidence="1">
    <location>
        <begin position="28"/>
        <end position="55"/>
    </location>
</feature>
<gene>
    <name evidence="2" type="ORF">BDV95DRAFT_219718</name>
</gene>
<protein>
    <submittedName>
        <fullName evidence="2">Uncharacterized protein</fullName>
    </submittedName>
</protein>
<dbReference type="Proteomes" id="UP000481861">
    <property type="component" value="Unassembled WGS sequence"/>
</dbReference>
<evidence type="ECO:0000313" key="2">
    <source>
        <dbReference type="EMBL" id="KAF2876236.1"/>
    </source>
</evidence>
<dbReference type="AlphaFoldDB" id="A0A7C8MEF6"/>
<keyword evidence="3" id="KW-1185">Reference proteome</keyword>
<dbReference type="EMBL" id="JAADJZ010000003">
    <property type="protein sequence ID" value="KAF2876236.1"/>
    <property type="molecule type" value="Genomic_DNA"/>
</dbReference>
<organism evidence="2 3">
    <name type="scientific">Massariosphaeria phaeospora</name>
    <dbReference type="NCBI Taxonomy" id="100035"/>
    <lineage>
        <taxon>Eukaryota</taxon>
        <taxon>Fungi</taxon>
        <taxon>Dikarya</taxon>
        <taxon>Ascomycota</taxon>
        <taxon>Pezizomycotina</taxon>
        <taxon>Dothideomycetes</taxon>
        <taxon>Pleosporomycetidae</taxon>
        <taxon>Pleosporales</taxon>
        <taxon>Pleosporales incertae sedis</taxon>
        <taxon>Massariosphaeria</taxon>
    </lineage>
</organism>
<sequence>MLHDPLHLHVLPFANTTGEINTIHTNHPTGTFPHSRWNNAIPPAQSHRGNDDGSCKPDKAVLTHLIHGLESRVPSSSAQAKCAPLF</sequence>
<reference evidence="2 3" key="1">
    <citation type="submission" date="2020-01" db="EMBL/GenBank/DDBJ databases">
        <authorList>
            <consortium name="DOE Joint Genome Institute"/>
            <person name="Haridas S."/>
            <person name="Albert R."/>
            <person name="Binder M."/>
            <person name="Bloem J."/>
            <person name="Labutti K."/>
            <person name="Salamov A."/>
            <person name="Andreopoulos B."/>
            <person name="Baker S.E."/>
            <person name="Barry K."/>
            <person name="Bills G."/>
            <person name="Bluhm B.H."/>
            <person name="Cannon C."/>
            <person name="Castanera R."/>
            <person name="Culley D.E."/>
            <person name="Daum C."/>
            <person name="Ezra D."/>
            <person name="Gonzalez J.B."/>
            <person name="Henrissat B."/>
            <person name="Kuo A."/>
            <person name="Liang C."/>
            <person name="Lipzen A."/>
            <person name="Lutzoni F."/>
            <person name="Magnuson J."/>
            <person name="Mondo S."/>
            <person name="Nolan M."/>
            <person name="Ohm R."/>
            <person name="Pangilinan J."/>
            <person name="Park H.-J.H."/>
            <person name="Ramirez L."/>
            <person name="Alfaro M."/>
            <person name="Sun H."/>
            <person name="Tritt A."/>
            <person name="Yoshinaga Y."/>
            <person name="Zwiers L.-H.L."/>
            <person name="Turgeon B.G."/>
            <person name="Goodwin S.B."/>
            <person name="Spatafora J.W."/>
            <person name="Crous P.W."/>
            <person name="Grigoriev I.V."/>
        </authorList>
    </citation>
    <scope>NUCLEOTIDE SEQUENCE [LARGE SCALE GENOMIC DNA]</scope>
    <source>
        <strain evidence="2 3">CBS 611.86</strain>
    </source>
</reference>
<name>A0A7C8MEF6_9PLEO</name>